<dbReference type="PROSITE" id="PS51891">
    <property type="entry name" value="CENP_V_GFA"/>
    <property type="match status" value="1"/>
</dbReference>
<dbReference type="InterPro" id="IPR011057">
    <property type="entry name" value="Mss4-like_sf"/>
</dbReference>
<dbReference type="PANTHER" id="PTHR28620:SF1">
    <property type="entry name" value="CENP-V_GFA DOMAIN-CONTAINING PROTEIN"/>
    <property type="match status" value="1"/>
</dbReference>
<evidence type="ECO:0000256" key="3">
    <source>
        <dbReference type="ARBA" id="ARBA00022833"/>
    </source>
</evidence>
<protein>
    <recommendedName>
        <fullName evidence="4">CENP-V/GFA domain-containing protein</fullName>
    </recommendedName>
</protein>
<name>A0ABP0BX70_9PEZI</name>
<reference evidence="5 6" key="1">
    <citation type="submission" date="2024-01" db="EMBL/GenBank/DDBJ databases">
        <authorList>
            <person name="Allen C."/>
            <person name="Tagirdzhanova G."/>
        </authorList>
    </citation>
    <scope>NUCLEOTIDE SEQUENCE [LARGE SCALE GENOMIC DNA]</scope>
</reference>
<evidence type="ECO:0000259" key="4">
    <source>
        <dbReference type="PROSITE" id="PS51891"/>
    </source>
</evidence>
<comment type="caution">
    <text evidence="5">The sequence shown here is derived from an EMBL/GenBank/DDBJ whole genome shotgun (WGS) entry which is preliminary data.</text>
</comment>
<dbReference type="SUPFAM" id="SSF51316">
    <property type="entry name" value="Mss4-like"/>
    <property type="match status" value="1"/>
</dbReference>
<keyword evidence="2" id="KW-0479">Metal-binding</keyword>
<evidence type="ECO:0000313" key="6">
    <source>
        <dbReference type="Proteomes" id="UP001642405"/>
    </source>
</evidence>
<dbReference type="PANTHER" id="PTHR28620">
    <property type="entry name" value="CENTROMERE PROTEIN V"/>
    <property type="match status" value="1"/>
</dbReference>
<comment type="similarity">
    <text evidence="1">Belongs to the Gfa family.</text>
</comment>
<dbReference type="InterPro" id="IPR052355">
    <property type="entry name" value="CENP-V-like"/>
</dbReference>
<dbReference type="EMBL" id="CAWUHB010000028">
    <property type="protein sequence ID" value="CAK7223580.1"/>
    <property type="molecule type" value="Genomic_DNA"/>
</dbReference>
<evidence type="ECO:0000313" key="5">
    <source>
        <dbReference type="EMBL" id="CAK7223580.1"/>
    </source>
</evidence>
<organism evidence="5 6">
    <name type="scientific">Sporothrix curviconia</name>
    <dbReference type="NCBI Taxonomy" id="1260050"/>
    <lineage>
        <taxon>Eukaryota</taxon>
        <taxon>Fungi</taxon>
        <taxon>Dikarya</taxon>
        <taxon>Ascomycota</taxon>
        <taxon>Pezizomycotina</taxon>
        <taxon>Sordariomycetes</taxon>
        <taxon>Sordariomycetidae</taxon>
        <taxon>Ophiostomatales</taxon>
        <taxon>Ophiostomataceae</taxon>
        <taxon>Sporothrix</taxon>
    </lineage>
</organism>
<gene>
    <name evidence="5" type="ORF">SCUCBS95973_005227</name>
</gene>
<keyword evidence="6" id="KW-1185">Reference proteome</keyword>
<evidence type="ECO:0000256" key="2">
    <source>
        <dbReference type="ARBA" id="ARBA00022723"/>
    </source>
</evidence>
<dbReference type="InterPro" id="IPR006913">
    <property type="entry name" value="CENP-V/GFA"/>
</dbReference>
<evidence type="ECO:0000256" key="1">
    <source>
        <dbReference type="ARBA" id="ARBA00005495"/>
    </source>
</evidence>
<keyword evidence="3" id="KW-0862">Zinc</keyword>
<sequence>MADTTEKLAAAAAAGTAIVTGKYDAPEWHPIVKALHRKAKGIVLPEATYRGGCHCGAISFDVTLSPPLESLRNESISESGSGSEPAPAHEVVNCSCSVCSRHGYLLVYPTRDKVVFHNKGGGQARCGTYQFNLKVQDHLFCKNCGSSVMIDFLDRFKPAFDGYGINVRSLYDVDLEALNILKVDGKTGVLPAGDMSGQWYVESDDEA</sequence>
<accession>A0ABP0BX70</accession>
<feature type="domain" description="CENP-V/GFA" evidence="4">
    <location>
        <begin position="49"/>
        <end position="184"/>
    </location>
</feature>
<proteinExistence type="inferred from homology"/>
<dbReference type="Proteomes" id="UP001642405">
    <property type="component" value="Unassembled WGS sequence"/>
</dbReference>
<dbReference type="Gene3D" id="2.170.150.70">
    <property type="match status" value="1"/>
</dbReference>